<reference evidence="8 9" key="1">
    <citation type="submission" date="2019-06" db="EMBL/GenBank/DDBJ databases">
        <title>Amycolatopsis alkalitolerans sp. nov., isolated from Gastrodia elata Blume.</title>
        <authorList>
            <person name="Narsing Rao M.P."/>
            <person name="Li W.J."/>
        </authorList>
    </citation>
    <scope>NUCLEOTIDE SEQUENCE [LARGE SCALE GENOMIC DNA]</scope>
    <source>
        <strain evidence="8 9">SYSUP0005</strain>
    </source>
</reference>
<evidence type="ECO:0000256" key="4">
    <source>
        <dbReference type="ARBA" id="ARBA00022679"/>
    </source>
</evidence>
<comment type="caution">
    <text evidence="8">The sequence shown here is derived from an EMBL/GenBank/DDBJ whole genome shotgun (WGS) entry which is preliminary data.</text>
</comment>
<dbReference type="Proteomes" id="UP000305546">
    <property type="component" value="Unassembled WGS sequence"/>
</dbReference>
<dbReference type="InterPro" id="IPR004839">
    <property type="entry name" value="Aminotransferase_I/II_large"/>
</dbReference>
<dbReference type="GO" id="GO:0006520">
    <property type="term" value="P:amino acid metabolic process"/>
    <property type="evidence" value="ECO:0007669"/>
    <property type="project" value="InterPro"/>
</dbReference>
<feature type="domain" description="Aminotransferase class I/classII large" evidence="7">
    <location>
        <begin position="5"/>
        <end position="353"/>
    </location>
</feature>
<comment type="cofactor">
    <cofactor evidence="1">
        <name>pyridoxal 5'-phosphate</name>
        <dbReference type="ChEBI" id="CHEBI:597326"/>
    </cofactor>
</comment>
<proteinExistence type="inferred from homology"/>
<keyword evidence="4 8" id="KW-0808">Transferase</keyword>
<dbReference type="GO" id="GO:0008483">
    <property type="term" value="F:transaminase activity"/>
    <property type="evidence" value="ECO:0007669"/>
    <property type="project" value="UniProtKB-KW"/>
</dbReference>
<evidence type="ECO:0000256" key="1">
    <source>
        <dbReference type="ARBA" id="ARBA00001933"/>
    </source>
</evidence>
<dbReference type="PANTHER" id="PTHR46383">
    <property type="entry name" value="ASPARTATE AMINOTRANSFERASE"/>
    <property type="match status" value="1"/>
</dbReference>
<dbReference type="Gene3D" id="3.90.1150.10">
    <property type="entry name" value="Aspartate Aminotransferase, domain 1"/>
    <property type="match status" value="1"/>
</dbReference>
<evidence type="ECO:0000313" key="8">
    <source>
        <dbReference type="EMBL" id="TNC29208.1"/>
    </source>
</evidence>
<dbReference type="GO" id="GO:0030170">
    <property type="term" value="F:pyridoxal phosphate binding"/>
    <property type="evidence" value="ECO:0007669"/>
    <property type="project" value="InterPro"/>
</dbReference>
<evidence type="ECO:0000256" key="5">
    <source>
        <dbReference type="ARBA" id="ARBA00022898"/>
    </source>
</evidence>
<dbReference type="EMBL" id="VDFW01000002">
    <property type="protein sequence ID" value="TNC29208.1"/>
    <property type="molecule type" value="Genomic_DNA"/>
</dbReference>
<gene>
    <name evidence="8" type="ORF">FG385_03795</name>
</gene>
<dbReference type="InterPro" id="IPR015421">
    <property type="entry name" value="PyrdxlP-dep_Trfase_major"/>
</dbReference>
<name>A0A5C4M9E6_9PSEU</name>
<organism evidence="8 9">
    <name type="scientific">Amycolatopsis alkalitolerans</name>
    <dbReference type="NCBI Taxonomy" id="2547244"/>
    <lineage>
        <taxon>Bacteria</taxon>
        <taxon>Bacillati</taxon>
        <taxon>Actinomycetota</taxon>
        <taxon>Actinomycetes</taxon>
        <taxon>Pseudonocardiales</taxon>
        <taxon>Pseudonocardiaceae</taxon>
        <taxon>Amycolatopsis</taxon>
    </lineage>
</organism>
<evidence type="ECO:0000256" key="2">
    <source>
        <dbReference type="ARBA" id="ARBA00007441"/>
    </source>
</evidence>
<keyword evidence="6" id="KW-0045">Antibiotic biosynthesis</keyword>
<keyword evidence="3 8" id="KW-0032">Aminotransferase</keyword>
<dbReference type="GO" id="GO:0017000">
    <property type="term" value="P:antibiotic biosynthetic process"/>
    <property type="evidence" value="ECO:0007669"/>
    <property type="project" value="UniProtKB-KW"/>
</dbReference>
<dbReference type="CDD" id="cd00609">
    <property type="entry name" value="AAT_like"/>
    <property type="match status" value="1"/>
</dbReference>
<evidence type="ECO:0000256" key="6">
    <source>
        <dbReference type="ARBA" id="ARBA00023194"/>
    </source>
</evidence>
<evidence type="ECO:0000256" key="3">
    <source>
        <dbReference type="ARBA" id="ARBA00022576"/>
    </source>
</evidence>
<evidence type="ECO:0000259" key="7">
    <source>
        <dbReference type="Pfam" id="PF00155"/>
    </source>
</evidence>
<dbReference type="AlphaFoldDB" id="A0A5C4M9E6"/>
<dbReference type="Gene3D" id="3.40.640.10">
    <property type="entry name" value="Type I PLP-dependent aspartate aminotransferase-like (Major domain)"/>
    <property type="match status" value="1"/>
</dbReference>
<dbReference type="OrthoDB" id="9763453at2"/>
<keyword evidence="9" id="KW-1185">Reference proteome</keyword>
<sequence>MAGEEVLNLSVGEPDFPMPELAREYARKTIEEGRNRYTDVTGIPELRERIQRKLAEDNDLDYAPGDIVVANGAKHALFNAFLALCGERDEVIVPAPYWVTYPEQVRLTGAEPVIAPTGEGFTLTADLLETVVTPQTKAVVLNSPANPTGATYSKPELEALAEVVLRHDLYVVEDLIYEYFHYGDSPVPSIASLGPELQDRTVIVNGVSNSCAMTGWRVGYTAAPQAITQLIRRLQGQATSNVSIVAQYAAIGAMDSVPWAEIKSYRPRRDLAHHRLASISGVRCAVPAGAFYLFPNVAELLGDQCQTSDEFCAQLLADTGVGLVPGSGFGAPDHIRLSYAVDVPVLEAALDRLAEFAAN</sequence>
<keyword evidence="5" id="KW-0663">Pyridoxal phosphate</keyword>
<dbReference type="PANTHER" id="PTHR46383:SF1">
    <property type="entry name" value="ASPARTATE AMINOTRANSFERASE"/>
    <property type="match status" value="1"/>
</dbReference>
<dbReference type="InterPro" id="IPR050596">
    <property type="entry name" value="AspAT/PAT-like"/>
</dbReference>
<comment type="similarity">
    <text evidence="2">Belongs to the class-I pyridoxal-phosphate-dependent aminotransferase family.</text>
</comment>
<dbReference type="FunFam" id="3.40.640.10:FF:000033">
    <property type="entry name" value="Aspartate aminotransferase"/>
    <property type="match status" value="1"/>
</dbReference>
<evidence type="ECO:0000313" key="9">
    <source>
        <dbReference type="Proteomes" id="UP000305546"/>
    </source>
</evidence>
<accession>A0A5C4M9E6</accession>
<dbReference type="SUPFAM" id="SSF53383">
    <property type="entry name" value="PLP-dependent transferases"/>
    <property type="match status" value="1"/>
</dbReference>
<protein>
    <submittedName>
        <fullName evidence="8">Pyridoxal phosphate-dependent aminotransferase</fullName>
    </submittedName>
</protein>
<dbReference type="InterPro" id="IPR015422">
    <property type="entry name" value="PyrdxlP-dep_Trfase_small"/>
</dbReference>
<dbReference type="InterPro" id="IPR015424">
    <property type="entry name" value="PyrdxlP-dep_Trfase"/>
</dbReference>
<dbReference type="Pfam" id="PF00155">
    <property type="entry name" value="Aminotran_1_2"/>
    <property type="match status" value="1"/>
</dbReference>